<organism evidence="3">
    <name type="scientific">Brassica campestris</name>
    <name type="common">Field mustard</name>
    <dbReference type="NCBI Taxonomy" id="3711"/>
    <lineage>
        <taxon>Eukaryota</taxon>
        <taxon>Viridiplantae</taxon>
        <taxon>Streptophyta</taxon>
        <taxon>Embryophyta</taxon>
        <taxon>Tracheophyta</taxon>
        <taxon>Spermatophyta</taxon>
        <taxon>Magnoliopsida</taxon>
        <taxon>eudicotyledons</taxon>
        <taxon>Gunneridae</taxon>
        <taxon>Pentapetalae</taxon>
        <taxon>rosids</taxon>
        <taxon>malvids</taxon>
        <taxon>Brassicales</taxon>
        <taxon>Brassicaceae</taxon>
        <taxon>Brassiceae</taxon>
        <taxon>Brassica</taxon>
    </lineage>
</organism>
<evidence type="ECO:0000313" key="3">
    <source>
        <dbReference type="EMBL" id="VDC98447.1"/>
    </source>
</evidence>
<dbReference type="AlphaFoldDB" id="A0A3P6B5N5"/>
<gene>
    <name evidence="3" type="ORF">BRAA07T29530Z</name>
    <name evidence="2" type="ORF">BRAPAZ1V2_A07P20010.2</name>
</gene>
<evidence type="ECO:0000313" key="2">
    <source>
        <dbReference type="EMBL" id="CAG7902357.1"/>
    </source>
</evidence>
<dbReference type="Gene3D" id="3.30.420.10">
    <property type="entry name" value="Ribonuclease H-like superfamily/Ribonuclease H"/>
    <property type="match status" value="1"/>
</dbReference>
<dbReference type="EMBL" id="LR031574">
    <property type="protein sequence ID" value="VDC98447.1"/>
    <property type="molecule type" value="Genomic_DNA"/>
</dbReference>
<dbReference type="PANTHER" id="PTHR47074:SF49">
    <property type="entry name" value="POLYNUCLEOTIDYL TRANSFERASE, RIBONUCLEASE H-LIKE SUPERFAMILY PROTEIN"/>
    <property type="match status" value="1"/>
</dbReference>
<name>A0A3P6B5N5_BRACM</name>
<protein>
    <recommendedName>
        <fullName evidence="1">RNase H type-1 domain-containing protein</fullName>
    </recommendedName>
</protein>
<dbReference type="Proteomes" id="UP000694005">
    <property type="component" value="Chromosome A07"/>
</dbReference>
<sequence>SNISQAVNSYTWSSFSDAAWDSSTGNCGLGWQLRDAEGTCAESSSSHRRFVTSALVAEALAVKAVVNAAVSSHVSSLNVYSDSKALILLLNSQGQDVALKGILHDIHLLAQSFTSISFKFIPRLANAHADSLAKSALYYLRSNPLRDE</sequence>
<reference evidence="3" key="1">
    <citation type="submission" date="2018-11" db="EMBL/GenBank/DDBJ databases">
        <authorList>
            <consortium name="Genoscope - CEA"/>
            <person name="William W."/>
        </authorList>
    </citation>
    <scope>NUCLEOTIDE SEQUENCE</scope>
</reference>
<dbReference type="GO" id="GO:0003676">
    <property type="term" value="F:nucleic acid binding"/>
    <property type="evidence" value="ECO:0007669"/>
    <property type="project" value="InterPro"/>
</dbReference>
<dbReference type="InterPro" id="IPR002156">
    <property type="entry name" value="RNaseH_domain"/>
</dbReference>
<accession>A0A3P6B5N5</accession>
<proteinExistence type="predicted"/>
<dbReference type="SUPFAM" id="SSF53098">
    <property type="entry name" value="Ribonuclease H-like"/>
    <property type="match status" value="1"/>
</dbReference>
<dbReference type="InterPro" id="IPR036397">
    <property type="entry name" value="RNaseH_sf"/>
</dbReference>
<evidence type="ECO:0000259" key="1">
    <source>
        <dbReference type="Pfam" id="PF13456"/>
    </source>
</evidence>
<dbReference type="CDD" id="cd06222">
    <property type="entry name" value="RNase_H_like"/>
    <property type="match status" value="1"/>
</dbReference>
<dbReference type="InterPro" id="IPR012337">
    <property type="entry name" value="RNaseH-like_sf"/>
</dbReference>
<dbReference type="GO" id="GO:0004523">
    <property type="term" value="F:RNA-DNA hybrid ribonuclease activity"/>
    <property type="evidence" value="ECO:0007669"/>
    <property type="project" value="InterPro"/>
</dbReference>
<dbReference type="PANTHER" id="PTHR47074">
    <property type="entry name" value="BNAC02G40300D PROTEIN"/>
    <property type="match status" value="1"/>
</dbReference>
<feature type="non-terminal residue" evidence="3">
    <location>
        <position position="1"/>
    </location>
</feature>
<dbReference type="Gramene" id="A07p20010.2_BraZ1">
    <property type="protein sequence ID" value="A07p20010.2_BraZ1.CDS.1"/>
    <property type="gene ID" value="A07g20010.2_BraZ1"/>
</dbReference>
<dbReference type="Pfam" id="PF13456">
    <property type="entry name" value="RVT_3"/>
    <property type="match status" value="1"/>
</dbReference>
<dbReference type="EMBL" id="LS974623">
    <property type="protein sequence ID" value="CAG7902357.1"/>
    <property type="molecule type" value="Genomic_DNA"/>
</dbReference>
<dbReference type="InterPro" id="IPR052929">
    <property type="entry name" value="RNase_H-like_EbsB-rel"/>
</dbReference>
<feature type="domain" description="RNase H type-1" evidence="1">
    <location>
        <begin position="16"/>
        <end position="136"/>
    </location>
</feature>
<dbReference type="InterPro" id="IPR044730">
    <property type="entry name" value="RNase_H-like_dom_plant"/>
</dbReference>